<dbReference type="AlphaFoldDB" id="Q1YQU0"/>
<protein>
    <recommendedName>
        <fullName evidence="3">Replication protein P</fullName>
    </recommendedName>
</protein>
<dbReference type="STRING" id="314287.GB2207_06453"/>
<reference evidence="1 2" key="1">
    <citation type="submission" date="2006-03" db="EMBL/GenBank/DDBJ databases">
        <authorList>
            <person name="Giovannoni S.J."/>
            <person name="Cho J.-C."/>
            <person name="Ferriera S."/>
            <person name="Johnson J."/>
            <person name="Kravitz S."/>
            <person name="Halpern A."/>
            <person name="Remington K."/>
            <person name="Beeson K."/>
            <person name="Tran B."/>
            <person name="Rogers Y.-H."/>
            <person name="Friedman R."/>
            <person name="Venter J.C."/>
        </authorList>
    </citation>
    <scope>NUCLEOTIDE SEQUENCE [LARGE SCALE GENOMIC DNA]</scope>
    <source>
        <strain evidence="1 2">HTCC2207</strain>
    </source>
</reference>
<comment type="caution">
    <text evidence="1">The sequence shown here is derived from an EMBL/GenBank/DDBJ whole genome shotgun (WGS) entry which is preliminary data.</text>
</comment>
<evidence type="ECO:0000313" key="1">
    <source>
        <dbReference type="EMBL" id="EAS46471.1"/>
    </source>
</evidence>
<gene>
    <name evidence="1" type="ORF">GB2207_06453</name>
</gene>
<dbReference type="HOGENOM" id="CLU_079822_2_1_6"/>
<accession>Q1YQU0</accession>
<name>Q1YQU0_9GAMM</name>
<organism evidence="1 2">
    <name type="scientific">gamma proteobacterium HTCC2207</name>
    <dbReference type="NCBI Taxonomy" id="314287"/>
    <lineage>
        <taxon>Bacteria</taxon>
        <taxon>Pseudomonadati</taxon>
        <taxon>Pseudomonadota</taxon>
        <taxon>Gammaproteobacteria</taxon>
        <taxon>Cellvibrionales</taxon>
        <taxon>Porticoccaceae</taxon>
        <taxon>SAR92 clade</taxon>
    </lineage>
</organism>
<dbReference type="eggNOG" id="ENOG502Z7IN">
    <property type="taxonomic scope" value="Bacteria"/>
</dbReference>
<evidence type="ECO:0000313" key="2">
    <source>
        <dbReference type="Proteomes" id="UP000005555"/>
    </source>
</evidence>
<sequence length="174" mass="19322">MFRANYHNQYYAAFGDKNESVGLAKKLWLSSLGDFAPRIILLAAEKIIADNDYLPTLHKMLNACRAVGMPDGLPSPRKAYLEACNMPSPKAAQKWSHPAVYAAGRDCGWHFLANTVESKAFPQFAETYQQFCARVIAGEVFTVEPPAALPETSMKRASKEQALSELDNLKQLLK</sequence>
<proteinExistence type="predicted"/>
<dbReference type="Proteomes" id="UP000005555">
    <property type="component" value="Unassembled WGS sequence"/>
</dbReference>
<keyword evidence="2" id="KW-1185">Reference proteome</keyword>
<evidence type="ECO:0008006" key="3">
    <source>
        <dbReference type="Google" id="ProtNLM"/>
    </source>
</evidence>
<dbReference type="EMBL" id="AAPI01000006">
    <property type="protein sequence ID" value="EAS46471.1"/>
    <property type="molecule type" value="Genomic_DNA"/>
</dbReference>